<feature type="region of interest" description="Disordered" evidence="9">
    <location>
        <begin position="1003"/>
        <end position="1044"/>
    </location>
</feature>
<dbReference type="SUPFAM" id="SSF49562">
    <property type="entry name" value="C2 domain (Calcium/lipid-binding domain, CaLB)"/>
    <property type="match status" value="2"/>
</dbReference>
<feature type="compositionally biased region" description="Basic and acidic residues" evidence="9">
    <location>
        <begin position="339"/>
        <end position="421"/>
    </location>
</feature>
<proteinExistence type="predicted"/>
<dbReference type="PROSITE" id="PS50178">
    <property type="entry name" value="ZF_FYVE"/>
    <property type="match status" value="1"/>
</dbReference>
<feature type="compositionally biased region" description="Basic and acidic residues" evidence="9">
    <location>
        <begin position="268"/>
        <end position="328"/>
    </location>
</feature>
<keyword evidence="13" id="KW-1185">Reference proteome</keyword>
<dbReference type="GO" id="GO:0050806">
    <property type="term" value="P:positive regulation of synaptic transmission"/>
    <property type="evidence" value="ECO:0007669"/>
    <property type="project" value="TreeGrafter"/>
</dbReference>
<dbReference type="Pfam" id="PF22601">
    <property type="entry name" value="RIM2a_ZnF"/>
    <property type="match status" value="1"/>
</dbReference>
<keyword evidence="8" id="KW-0175">Coiled coil</keyword>
<evidence type="ECO:0000256" key="1">
    <source>
        <dbReference type="ARBA" id="ARBA00022723"/>
    </source>
</evidence>
<feature type="coiled-coil region" evidence="8">
    <location>
        <begin position="25"/>
        <end position="57"/>
    </location>
</feature>
<evidence type="ECO:0000259" key="12">
    <source>
        <dbReference type="PROSITE" id="PS50916"/>
    </source>
</evidence>
<dbReference type="InterPro" id="IPR011011">
    <property type="entry name" value="Znf_FYVE_PHD"/>
</dbReference>
<dbReference type="GO" id="GO:0048788">
    <property type="term" value="C:cytoskeleton of presynaptic active zone"/>
    <property type="evidence" value="ECO:0007669"/>
    <property type="project" value="TreeGrafter"/>
</dbReference>
<feature type="domain" description="RabBD" evidence="12">
    <location>
        <begin position="5"/>
        <end position="131"/>
    </location>
</feature>
<keyword evidence="3 7" id="KW-0863">Zinc-finger</keyword>
<keyword evidence="2" id="KW-0677">Repeat</keyword>
<evidence type="ECO:0000259" key="10">
    <source>
        <dbReference type="PROSITE" id="PS50004"/>
    </source>
</evidence>
<feature type="region of interest" description="Disordered" evidence="9">
    <location>
        <begin position="1224"/>
        <end position="1245"/>
    </location>
</feature>
<dbReference type="InterPro" id="IPR054386">
    <property type="entry name" value="RIM_Znf"/>
</dbReference>
<evidence type="ECO:0000259" key="11">
    <source>
        <dbReference type="PROSITE" id="PS50178"/>
    </source>
</evidence>
<name>A0A914XMD7_9BILA</name>
<dbReference type="PANTHER" id="PTHR12157:SF21">
    <property type="entry name" value="RAB3 INTERACTING MOLECULE, ISOFORM F"/>
    <property type="match status" value="1"/>
</dbReference>
<dbReference type="GO" id="GO:0048791">
    <property type="term" value="P:calcium ion-regulated exocytosis of neurotransmitter"/>
    <property type="evidence" value="ECO:0007669"/>
    <property type="project" value="TreeGrafter"/>
</dbReference>
<evidence type="ECO:0000256" key="4">
    <source>
        <dbReference type="ARBA" id="ARBA00022833"/>
    </source>
</evidence>
<dbReference type="PROSITE" id="PS50916">
    <property type="entry name" value="RABBD"/>
    <property type="match status" value="1"/>
</dbReference>
<dbReference type="InterPro" id="IPR000008">
    <property type="entry name" value="C2_dom"/>
</dbReference>
<dbReference type="SMART" id="SM00239">
    <property type="entry name" value="C2"/>
    <property type="match status" value="2"/>
</dbReference>
<feature type="domain" description="FYVE-type" evidence="11">
    <location>
        <begin position="64"/>
        <end position="119"/>
    </location>
</feature>
<dbReference type="InterPro" id="IPR013083">
    <property type="entry name" value="Znf_RING/FYVE/PHD"/>
</dbReference>
<dbReference type="FunFam" id="2.60.40.150:FF:000001">
    <property type="entry name" value="Regulating synaptic membrane exocytosis 3, isoform CRA_a"/>
    <property type="match status" value="1"/>
</dbReference>
<accession>A0A914XMD7</accession>
<feature type="compositionally biased region" description="Basic and acidic residues" evidence="9">
    <location>
        <begin position="541"/>
        <end position="554"/>
    </location>
</feature>
<feature type="compositionally biased region" description="Low complexity" evidence="9">
    <location>
        <begin position="1232"/>
        <end position="1244"/>
    </location>
</feature>
<dbReference type="FunFam" id="3.30.40.10:FF:000780">
    <property type="entry name" value="Rab-3-interacting molecule unc-10"/>
    <property type="match status" value="1"/>
</dbReference>
<feature type="domain" description="C2" evidence="10">
    <location>
        <begin position="743"/>
        <end position="866"/>
    </location>
</feature>
<feature type="compositionally biased region" description="Basic and acidic residues" evidence="9">
    <location>
        <begin position="1435"/>
        <end position="1450"/>
    </location>
</feature>
<feature type="compositionally biased region" description="Polar residues" evidence="9">
    <location>
        <begin position="1024"/>
        <end position="1034"/>
    </location>
</feature>
<feature type="compositionally biased region" description="Polar residues" evidence="9">
    <location>
        <begin position="1138"/>
        <end position="1150"/>
    </location>
</feature>
<dbReference type="Pfam" id="PF00168">
    <property type="entry name" value="C2"/>
    <property type="match status" value="2"/>
</dbReference>
<evidence type="ECO:0000256" key="7">
    <source>
        <dbReference type="PROSITE-ProRule" id="PRU00091"/>
    </source>
</evidence>
<evidence type="ECO:0000256" key="5">
    <source>
        <dbReference type="ARBA" id="ARBA00023018"/>
    </source>
</evidence>
<dbReference type="Proteomes" id="UP000887566">
    <property type="component" value="Unplaced"/>
</dbReference>
<feature type="compositionally biased region" description="Low complexity" evidence="9">
    <location>
        <begin position="255"/>
        <end position="265"/>
    </location>
</feature>
<dbReference type="WBParaSite" id="PSAMB.scaffold8size148366.g136.t2">
    <property type="protein sequence ID" value="PSAMB.scaffold8size148366.g136.t2"/>
    <property type="gene ID" value="PSAMB.scaffold8size148366.g136"/>
</dbReference>
<dbReference type="GO" id="GO:0044325">
    <property type="term" value="F:transmembrane transporter binding"/>
    <property type="evidence" value="ECO:0007669"/>
    <property type="project" value="TreeGrafter"/>
</dbReference>
<comment type="subcellular location">
    <subcellularLocation>
        <location evidence="6">Synapse</location>
    </subcellularLocation>
</comment>
<feature type="compositionally biased region" description="Low complexity" evidence="9">
    <location>
        <begin position="589"/>
        <end position="603"/>
    </location>
</feature>
<protein>
    <submittedName>
        <fullName evidence="14">Regulating synaptic membrane exocytosis protein 2</fullName>
    </submittedName>
</protein>
<dbReference type="GO" id="GO:0031267">
    <property type="term" value="F:small GTPase binding"/>
    <property type="evidence" value="ECO:0007669"/>
    <property type="project" value="InterPro"/>
</dbReference>
<feature type="compositionally biased region" description="Low complexity" evidence="9">
    <location>
        <begin position="155"/>
        <end position="209"/>
    </location>
</feature>
<keyword evidence="5" id="KW-0770">Synapse</keyword>
<dbReference type="GO" id="GO:0042734">
    <property type="term" value="C:presynaptic membrane"/>
    <property type="evidence" value="ECO:0007669"/>
    <property type="project" value="TreeGrafter"/>
</dbReference>
<feature type="compositionally biased region" description="Low complexity" evidence="9">
    <location>
        <begin position="231"/>
        <end position="242"/>
    </location>
</feature>
<evidence type="ECO:0000256" key="9">
    <source>
        <dbReference type="SAM" id="MobiDB-lite"/>
    </source>
</evidence>
<feature type="compositionally biased region" description="Polar residues" evidence="9">
    <location>
        <begin position="144"/>
        <end position="154"/>
    </location>
</feature>
<dbReference type="CDD" id="cd04031">
    <property type="entry name" value="C2A_RIM1alpha"/>
    <property type="match status" value="1"/>
</dbReference>
<feature type="compositionally biased region" description="Polar residues" evidence="9">
    <location>
        <begin position="524"/>
        <end position="539"/>
    </location>
</feature>
<dbReference type="GO" id="GO:0008270">
    <property type="term" value="F:zinc ion binding"/>
    <property type="evidence" value="ECO:0007669"/>
    <property type="project" value="UniProtKB-KW"/>
</dbReference>
<evidence type="ECO:0000256" key="3">
    <source>
        <dbReference type="ARBA" id="ARBA00022771"/>
    </source>
</evidence>
<dbReference type="InterPro" id="IPR035892">
    <property type="entry name" value="C2_domain_sf"/>
</dbReference>
<feature type="region of interest" description="Disordered" evidence="9">
    <location>
        <begin position="1070"/>
        <end position="1154"/>
    </location>
</feature>
<reference evidence="14" key="1">
    <citation type="submission" date="2022-11" db="UniProtKB">
        <authorList>
            <consortium name="WormBaseParasite"/>
        </authorList>
    </citation>
    <scope>IDENTIFICATION</scope>
</reference>
<dbReference type="CDD" id="cd04028">
    <property type="entry name" value="C2B_RIM1alpha"/>
    <property type="match status" value="1"/>
</dbReference>
<keyword evidence="1" id="KW-0479">Metal-binding</keyword>
<dbReference type="SUPFAM" id="SSF57903">
    <property type="entry name" value="FYVE/PHD zinc finger"/>
    <property type="match status" value="1"/>
</dbReference>
<keyword evidence="4" id="KW-0862">Zinc</keyword>
<dbReference type="GO" id="GO:0042391">
    <property type="term" value="P:regulation of membrane potential"/>
    <property type="evidence" value="ECO:0007669"/>
    <property type="project" value="TreeGrafter"/>
</dbReference>
<evidence type="ECO:0000256" key="8">
    <source>
        <dbReference type="SAM" id="Coils"/>
    </source>
</evidence>
<dbReference type="Gene3D" id="2.60.40.150">
    <property type="entry name" value="C2 domain"/>
    <property type="match status" value="2"/>
</dbReference>
<evidence type="ECO:0000313" key="13">
    <source>
        <dbReference type="Proteomes" id="UP000887566"/>
    </source>
</evidence>
<dbReference type="InterPro" id="IPR017455">
    <property type="entry name" value="Znf_FYVE-rel"/>
</dbReference>
<dbReference type="GO" id="GO:0048167">
    <property type="term" value="P:regulation of synaptic plasticity"/>
    <property type="evidence" value="ECO:0007669"/>
    <property type="project" value="TreeGrafter"/>
</dbReference>
<feature type="domain" description="C2" evidence="10">
    <location>
        <begin position="1302"/>
        <end position="1421"/>
    </location>
</feature>
<evidence type="ECO:0000256" key="6">
    <source>
        <dbReference type="ARBA" id="ARBA00034103"/>
    </source>
</evidence>
<dbReference type="GO" id="GO:0006886">
    <property type="term" value="P:intracellular protein transport"/>
    <property type="evidence" value="ECO:0007669"/>
    <property type="project" value="InterPro"/>
</dbReference>
<feature type="compositionally biased region" description="Basic and acidic residues" evidence="9">
    <location>
        <begin position="439"/>
        <end position="495"/>
    </location>
</feature>
<evidence type="ECO:0000256" key="2">
    <source>
        <dbReference type="ARBA" id="ARBA00022737"/>
    </source>
</evidence>
<dbReference type="PANTHER" id="PTHR12157">
    <property type="entry name" value="REGULATING SYNAPTIC MEMBRANE EXOCYTOSIS PROTEIN"/>
    <property type="match status" value="1"/>
</dbReference>
<evidence type="ECO:0000313" key="14">
    <source>
        <dbReference type="WBParaSite" id="PSAMB.scaffold8size148366.g136.t2"/>
    </source>
</evidence>
<feature type="compositionally biased region" description="Low complexity" evidence="9">
    <location>
        <begin position="1117"/>
        <end position="1131"/>
    </location>
</feature>
<feature type="region of interest" description="Disordered" evidence="9">
    <location>
        <begin position="133"/>
        <end position="608"/>
    </location>
</feature>
<feature type="compositionally biased region" description="Basic residues" evidence="9">
    <location>
        <begin position="570"/>
        <end position="584"/>
    </location>
</feature>
<dbReference type="Gene3D" id="3.30.40.10">
    <property type="entry name" value="Zinc/RING finger domain, C3HC4 (zinc finger)"/>
    <property type="match status" value="1"/>
</dbReference>
<sequence length="1457" mass="162384">MADLMPDLSHLSAEERKIIEEVFMRQRAEEEKETQIAEKADKELEDIDRQINERKDNALKLVGTQDDAICQICQKTKFADGIGHKCFYCQLRSCARCGGRTTNKNKTIWACSLCQKRQQILAKTGKWFQLGQTEGEGGEVKATTPAQRTPTSETAAPFPQQQRAAQLASPSPTPPSSASRTPQPPTTQSRPNTVAQSSLPSRASQPSSQHPRPVGNGLAQQRPQPTPPNQLPSSSSTQPQSNHVDRRPPPDQQTRRQNTLQRQSTLENEARGRRTPPDQRHMNGQDDRRPVDSRDSRRSPPDQYRSDSSRNRYDSRDSGADYDRDRNRSPTSSARRPPPTRDDRDRDRDRDRVASPTDRKASRARDDPYSRRSEPVDDRQDRRSPGPYDRERGGDYAKRNEQSERYARDSGGDAQYDDRSSRKTSSFDSRPPEAVRPPRNRDAYDDSYERERNNQQRTDQPRDDDADRNRRERLRKESLARKRSSDRPDERDTRDSAAIGGADYRLADSRSPPLADEQRRDPPVTSSKTTYATRNNANRQGELRGKGNSHRDTLPDSTGSRAKATGPPSTHHHPPTTRHRKSRLSRQYPSLSSSEEELPSTSECHSCDDVRVETESEYSSEKGLLQYLYGSQRLKNCVGRRTGDVESKPRRYRDEQVLAAKIKNKQLLAAAAAAAQGGIPVVGLPPNPFGPASPMVMVTGPQGSRQQNLLQGHAQSNYGISMSSMVDPYAPAQPLLPSTKGQIFGRIEMSLYYSRAEHQLVVTVHQAVDIPPRPDGSPRNPYVKMFLLPDRSERSRRQSNVLAGTLTPVWQQPFIYQGLPQATLVDRVLEVTVWDYDKYETNAFLGETLIDFSSALLNNEPVWYTLVDMDDESPLRARVRQRRLSGYAVGGPHTGVATSRTELPPATQAIFNRYGSAYAQSPSNSITINDMNQRGYRSDRDVSGLGPRQMMSSTLHDGMSRSRTYHRGPHAQVIRQDDDDDWGAHFGASSGYLSDNCYSSQGLGYQRHRRPRSAAAMRPPRDLNPSSPTDQTATGLYDDDARRNLPCIPSDLWGKEAMAELDDQAARLRQQGYGPRVQPPRPTGSNGRRRQRALPFDPTSPGEYQTATGTGYGSDGSETSMSVHSSQSMPSRRGRGHNGQSLQQYQNSLETAPEEDVEYPISDMMDGTMSDSAVGSKSSVIAMKDRKKSIMTRLIPGRGGAQVEGKKRLGFPRSEEVGIPHTLQSAFGQGSPGSSVTSPSSVGGIRHPREAQLLQTRQHSSESGGSADGSWLPLLPDGPLGTFVDDLGPGQVVGRQVLASPVLGEIQIGIVSGRNGIDVEIIRAKNLVVKQGAKMNPAPYVKVYLMEGKQCIAKAKTQSVRRTVAPLFQQHLAFQESPRGRMLQVTVWGEYGRMERKSFMGIAQIRLDDLDLSTSNSIGWYKLYHSSSLVGTTPARKDSESSLPEYERQQRMQQQQQ</sequence>
<dbReference type="InterPro" id="IPR039032">
    <property type="entry name" value="Rim-like"/>
</dbReference>
<feature type="region of interest" description="Disordered" evidence="9">
    <location>
        <begin position="1431"/>
        <end position="1457"/>
    </location>
</feature>
<dbReference type="InterPro" id="IPR010911">
    <property type="entry name" value="Rab_BD"/>
</dbReference>
<dbReference type="PROSITE" id="PS50004">
    <property type="entry name" value="C2"/>
    <property type="match status" value="2"/>
</dbReference>
<organism evidence="13 14">
    <name type="scientific">Plectus sambesii</name>
    <dbReference type="NCBI Taxonomy" id="2011161"/>
    <lineage>
        <taxon>Eukaryota</taxon>
        <taxon>Metazoa</taxon>
        <taxon>Ecdysozoa</taxon>
        <taxon>Nematoda</taxon>
        <taxon>Chromadorea</taxon>
        <taxon>Plectida</taxon>
        <taxon>Plectina</taxon>
        <taxon>Plectoidea</taxon>
        <taxon>Plectidae</taxon>
        <taxon>Plectus</taxon>
    </lineage>
</organism>